<evidence type="ECO:0000313" key="3">
    <source>
        <dbReference type="EMBL" id="CAF4788333.1"/>
    </source>
</evidence>
<sequence>MNEGAALRVLSFLSDSNQQHVDSLLNEKPKVTVIGEEHEPDEFIEEKPTIPAIDDETELSPEIIKEFFKATHEGSIDRLEALFDTISGASPNMTCFTESLLMAAIRAQRYKVAEYLIDQLGVNVNHTCDQFEFRINSQIPIREQTVSCRDLAYTRGMMDLVDLIDITSDDVKPSVKRYLQRRLKVRLDQIHQAYLKRMKERSRRLTIQIQERNKQIVEEDDLEKDNEEPSSANVIDNDNNNNNNNINNDNSAFQQSLLLQPIVPRQYKSHIEATIRSIESKTDKSIDETGKKLFRFSGYSLRYRLVETGNTNQQKQERSRPKTAIVSFPFVPTTSTRPILQSAMPPSRPMTTATTPNVNRRSASEVSARIPIRETRTSICRSARRTATPRTCTTINSESKPEVISSAAAAATTTAATTVSTAAINITQRLLPKRIRQFDTNYAYVPQLQHSAVYNDPRRFLPVTLKTTATGLLSGSRLIRE</sequence>
<reference evidence="2" key="1">
    <citation type="submission" date="2021-02" db="EMBL/GenBank/DDBJ databases">
        <authorList>
            <person name="Nowell W R."/>
        </authorList>
    </citation>
    <scope>NUCLEOTIDE SEQUENCE</scope>
</reference>
<evidence type="ECO:0000313" key="4">
    <source>
        <dbReference type="Proteomes" id="UP000663865"/>
    </source>
</evidence>
<dbReference type="Proteomes" id="UP000663838">
    <property type="component" value="Unassembled WGS sequence"/>
</dbReference>
<feature type="compositionally biased region" description="Low complexity" evidence="1">
    <location>
        <begin position="235"/>
        <end position="249"/>
    </location>
</feature>
<dbReference type="EMBL" id="CAJOBS010002067">
    <property type="protein sequence ID" value="CAF4788333.1"/>
    <property type="molecule type" value="Genomic_DNA"/>
</dbReference>
<feature type="region of interest" description="Disordered" evidence="1">
    <location>
        <begin position="336"/>
        <end position="366"/>
    </location>
</feature>
<feature type="compositionally biased region" description="Polar residues" evidence="1">
    <location>
        <begin position="349"/>
        <end position="365"/>
    </location>
</feature>
<accession>A0A818C6L8</accession>
<feature type="compositionally biased region" description="Acidic residues" evidence="1">
    <location>
        <begin position="218"/>
        <end position="228"/>
    </location>
</feature>
<evidence type="ECO:0000256" key="1">
    <source>
        <dbReference type="SAM" id="MobiDB-lite"/>
    </source>
</evidence>
<organism evidence="2 4">
    <name type="scientific">Rotaria socialis</name>
    <dbReference type="NCBI Taxonomy" id="392032"/>
    <lineage>
        <taxon>Eukaryota</taxon>
        <taxon>Metazoa</taxon>
        <taxon>Spiralia</taxon>
        <taxon>Gnathifera</taxon>
        <taxon>Rotifera</taxon>
        <taxon>Eurotatoria</taxon>
        <taxon>Bdelloidea</taxon>
        <taxon>Philodinida</taxon>
        <taxon>Philodinidae</taxon>
        <taxon>Rotaria</taxon>
    </lineage>
</organism>
<feature type="region of interest" description="Disordered" evidence="1">
    <location>
        <begin position="218"/>
        <end position="249"/>
    </location>
</feature>
<proteinExistence type="predicted"/>
<dbReference type="EMBL" id="CAJNYV010001583">
    <property type="protein sequence ID" value="CAF3428057.1"/>
    <property type="molecule type" value="Genomic_DNA"/>
</dbReference>
<comment type="caution">
    <text evidence="2">The sequence shown here is derived from an EMBL/GenBank/DDBJ whole genome shotgun (WGS) entry which is preliminary data.</text>
</comment>
<gene>
    <name evidence="2" type="ORF">KIK155_LOCUS10574</name>
    <name evidence="3" type="ORF">TOA249_LOCUS22581</name>
</gene>
<protein>
    <submittedName>
        <fullName evidence="2">Uncharacterized protein</fullName>
    </submittedName>
</protein>
<dbReference type="AlphaFoldDB" id="A0A818C6L8"/>
<dbReference type="Proteomes" id="UP000663865">
    <property type="component" value="Unassembled WGS sequence"/>
</dbReference>
<name>A0A818C6L8_9BILA</name>
<evidence type="ECO:0000313" key="2">
    <source>
        <dbReference type="EMBL" id="CAF3428057.1"/>
    </source>
</evidence>